<keyword evidence="3" id="KW-1185">Reference proteome</keyword>
<organism evidence="2 3">
    <name type="scientific">Citricoccus parietis</name>
    <dbReference type="NCBI Taxonomy" id="592307"/>
    <lineage>
        <taxon>Bacteria</taxon>
        <taxon>Bacillati</taxon>
        <taxon>Actinomycetota</taxon>
        <taxon>Actinomycetes</taxon>
        <taxon>Micrococcales</taxon>
        <taxon>Micrococcaceae</taxon>
        <taxon>Citricoccus</taxon>
    </lineage>
</organism>
<name>A0ABV5FZG2_9MICC</name>
<sequence>MVTEDLGTAGDVADQDDHPDDRESGDDLQHRHPLPLRFRP</sequence>
<reference evidence="2 3" key="1">
    <citation type="submission" date="2024-09" db="EMBL/GenBank/DDBJ databases">
        <authorList>
            <person name="Sun Q."/>
            <person name="Mori K."/>
        </authorList>
    </citation>
    <scope>NUCLEOTIDE SEQUENCE [LARGE SCALE GENOMIC DNA]</scope>
    <source>
        <strain evidence="2 3">CCM 7609</strain>
    </source>
</reference>
<feature type="region of interest" description="Disordered" evidence="1">
    <location>
        <begin position="1"/>
        <end position="40"/>
    </location>
</feature>
<proteinExistence type="predicted"/>
<evidence type="ECO:0000313" key="2">
    <source>
        <dbReference type="EMBL" id="MFB9072074.1"/>
    </source>
</evidence>
<dbReference type="EMBL" id="JBHMFI010000001">
    <property type="protein sequence ID" value="MFB9072074.1"/>
    <property type="molecule type" value="Genomic_DNA"/>
</dbReference>
<protein>
    <submittedName>
        <fullName evidence="2">Uncharacterized protein</fullName>
    </submittedName>
</protein>
<accession>A0ABV5FZG2</accession>
<feature type="compositionally biased region" description="Basic and acidic residues" evidence="1">
    <location>
        <begin position="15"/>
        <end position="30"/>
    </location>
</feature>
<comment type="caution">
    <text evidence="2">The sequence shown here is derived from an EMBL/GenBank/DDBJ whole genome shotgun (WGS) entry which is preliminary data.</text>
</comment>
<evidence type="ECO:0000256" key="1">
    <source>
        <dbReference type="SAM" id="MobiDB-lite"/>
    </source>
</evidence>
<gene>
    <name evidence="2" type="ORF">ACFFX0_13010</name>
</gene>
<feature type="compositionally biased region" description="Basic residues" evidence="1">
    <location>
        <begin position="31"/>
        <end position="40"/>
    </location>
</feature>
<evidence type="ECO:0000313" key="3">
    <source>
        <dbReference type="Proteomes" id="UP001589575"/>
    </source>
</evidence>
<dbReference type="Proteomes" id="UP001589575">
    <property type="component" value="Unassembled WGS sequence"/>
</dbReference>